<keyword evidence="2" id="KW-1185">Reference proteome</keyword>
<protein>
    <submittedName>
        <fullName evidence="1">Uncharacterized protein</fullName>
    </submittedName>
</protein>
<dbReference type="Proteomes" id="UP001151760">
    <property type="component" value="Unassembled WGS sequence"/>
</dbReference>
<evidence type="ECO:0000313" key="1">
    <source>
        <dbReference type="EMBL" id="GJT06894.1"/>
    </source>
</evidence>
<accession>A0ABQ5B1S2</accession>
<evidence type="ECO:0000313" key="2">
    <source>
        <dbReference type="Proteomes" id="UP001151760"/>
    </source>
</evidence>
<reference evidence="1" key="2">
    <citation type="submission" date="2022-01" db="EMBL/GenBank/DDBJ databases">
        <authorList>
            <person name="Yamashiro T."/>
            <person name="Shiraishi A."/>
            <person name="Satake H."/>
            <person name="Nakayama K."/>
        </authorList>
    </citation>
    <scope>NUCLEOTIDE SEQUENCE</scope>
</reference>
<comment type="caution">
    <text evidence="1">The sequence shown here is derived from an EMBL/GenBank/DDBJ whole genome shotgun (WGS) entry which is preliminary data.</text>
</comment>
<name>A0ABQ5B1S2_9ASTR</name>
<gene>
    <name evidence="1" type="ORF">Tco_0841356</name>
</gene>
<sequence>MCYQADDLDAYDSDCDDHSAKIALMANSQGMASDGITEKELKINSSILQPILGFEEPVRCPKSLYQWNGVEQHAWSPELRSNNDQADSQLNQEIFQQENSVLNQNAPSFTQLFELSELKAQSQAKDTVISRLSKSSSVLDSGWGLLDARGPDRCSQSPTSSVQFLGHGLMKRLPVSISSGLVPNPFSFNTMCTTFENMTGFDQDAPSPSNSHTTQGTQSPIISHDVEEDNHDIEVAHMGNDPYFGIPIPEVPSDQSSSSDVIHTIVPPDHMFRTQSKWTRITIEHLIGAIDSQFLTTRLQLHEQALFCTMTAFNISRTQELQRRINPSMMIEKYAENFMTLNVWRFGETSSPPDKRNSSLLSGSIRFSQSPEAYHKQSKLLLNHLKNVAMNLVTSVFLHGGEMSKLDEDKEGKAVDQSPLCGYDWHPLYLTAKYQLADIFTKALGRERIEFLINKLGMRSFTPDTLKQLADEVDE</sequence>
<proteinExistence type="predicted"/>
<dbReference type="EMBL" id="BQNB010012706">
    <property type="protein sequence ID" value="GJT06894.1"/>
    <property type="molecule type" value="Genomic_DNA"/>
</dbReference>
<reference evidence="1" key="1">
    <citation type="journal article" date="2022" name="Int. J. Mol. Sci.">
        <title>Draft Genome of Tanacetum Coccineum: Genomic Comparison of Closely Related Tanacetum-Family Plants.</title>
        <authorList>
            <person name="Yamashiro T."/>
            <person name="Shiraishi A."/>
            <person name="Nakayama K."/>
            <person name="Satake H."/>
        </authorList>
    </citation>
    <scope>NUCLEOTIDE SEQUENCE</scope>
</reference>
<organism evidence="1 2">
    <name type="scientific">Tanacetum coccineum</name>
    <dbReference type="NCBI Taxonomy" id="301880"/>
    <lineage>
        <taxon>Eukaryota</taxon>
        <taxon>Viridiplantae</taxon>
        <taxon>Streptophyta</taxon>
        <taxon>Embryophyta</taxon>
        <taxon>Tracheophyta</taxon>
        <taxon>Spermatophyta</taxon>
        <taxon>Magnoliopsida</taxon>
        <taxon>eudicotyledons</taxon>
        <taxon>Gunneridae</taxon>
        <taxon>Pentapetalae</taxon>
        <taxon>asterids</taxon>
        <taxon>campanulids</taxon>
        <taxon>Asterales</taxon>
        <taxon>Asteraceae</taxon>
        <taxon>Asteroideae</taxon>
        <taxon>Anthemideae</taxon>
        <taxon>Anthemidinae</taxon>
        <taxon>Tanacetum</taxon>
    </lineage>
</organism>